<proteinExistence type="predicted"/>
<comment type="caution">
    <text evidence="1">The sequence shown here is derived from an EMBL/GenBank/DDBJ whole genome shotgun (WGS) entry which is preliminary data.</text>
</comment>
<evidence type="ECO:0008006" key="3">
    <source>
        <dbReference type="Google" id="ProtNLM"/>
    </source>
</evidence>
<evidence type="ECO:0000313" key="2">
    <source>
        <dbReference type="Proteomes" id="UP000093000"/>
    </source>
</evidence>
<dbReference type="OrthoDB" id="2278241at2759"/>
<keyword evidence="2" id="KW-1185">Reference proteome</keyword>
<feature type="non-terminal residue" evidence="1">
    <location>
        <position position="324"/>
    </location>
</feature>
<gene>
    <name evidence="1" type="ORF">A0J61_10538</name>
</gene>
<reference evidence="1 2" key="1">
    <citation type="submission" date="2016-03" db="EMBL/GenBank/DDBJ databases">
        <title>Choanephora cucurbitarum.</title>
        <authorList>
            <person name="Min B."/>
            <person name="Park H."/>
            <person name="Park J.-H."/>
            <person name="Shin H.-D."/>
            <person name="Choi I.-G."/>
        </authorList>
    </citation>
    <scope>NUCLEOTIDE SEQUENCE [LARGE SCALE GENOMIC DNA]</scope>
    <source>
        <strain evidence="1 2">KUS-F28377</strain>
    </source>
</reference>
<name>A0A1C7MX73_9FUNG</name>
<dbReference type="InParanoid" id="A0A1C7MX73"/>
<sequence length="324" mass="37318">MIASIRFTSRKFFKLSVSPPESRHIITKLFFSANLVVNSSECLDRVNLPPTNKLLAYADDVLIFLNSVEEFQTLQVLLSTYNSAFNSKINYHKSVAFPLSGSSNSQADLRQADLRQAFRLRTDCTHPNVLTKLKRALGSGQLEFAPFFAHHMLNPIDVRVEDSPPLNLCQLNNPMINAASWRSFIQTPMLAPIRNVWFRLIHQKISNRVYMHQIMPRTMDDDLCTLCQQPEPANHLMFLYPHKELVWTEAFEGYFRQSNNINRIAKDIIHLRLSNYVIKAPDRITIYDAMGAILFGVWCAHWQLHFEGVPFEPIPIANHLPKQI</sequence>
<dbReference type="Proteomes" id="UP000093000">
    <property type="component" value="Unassembled WGS sequence"/>
</dbReference>
<organism evidence="1 2">
    <name type="scientific">Choanephora cucurbitarum</name>
    <dbReference type="NCBI Taxonomy" id="101091"/>
    <lineage>
        <taxon>Eukaryota</taxon>
        <taxon>Fungi</taxon>
        <taxon>Fungi incertae sedis</taxon>
        <taxon>Mucoromycota</taxon>
        <taxon>Mucoromycotina</taxon>
        <taxon>Mucoromycetes</taxon>
        <taxon>Mucorales</taxon>
        <taxon>Mucorineae</taxon>
        <taxon>Choanephoraceae</taxon>
        <taxon>Choanephoroideae</taxon>
        <taxon>Choanephora</taxon>
    </lineage>
</organism>
<protein>
    <recommendedName>
        <fullName evidence="3">Reverse transcriptase domain-containing protein</fullName>
    </recommendedName>
</protein>
<dbReference type="EMBL" id="LUGH01001224">
    <property type="protein sequence ID" value="OBZ81413.1"/>
    <property type="molecule type" value="Genomic_DNA"/>
</dbReference>
<accession>A0A1C7MX73</accession>
<evidence type="ECO:0000313" key="1">
    <source>
        <dbReference type="EMBL" id="OBZ81413.1"/>
    </source>
</evidence>
<dbReference type="AlphaFoldDB" id="A0A1C7MX73"/>